<gene>
    <name evidence="6" type="ORF">DGUA_6G007229</name>
</gene>
<dbReference type="Pfam" id="PF00188">
    <property type="entry name" value="CAP"/>
    <property type="match status" value="1"/>
</dbReference>
<evidence type="ECO:0000313" key="7">
    <source>
        <dbReference type="Proteomes" id="UP000268350"/>
    </source>
</evidence>
<reference evidence="7" key="1">
    <citation type="submission" date="2018-01" db="EMBL/GenBank/DDBJ databases">
        <authorList>
            <person name="Alioto T."/>
            <person name="Alioto T."/>
        </authorList>
    </citation>
    <scope>NUCLEOTIDE SEQUENCE [LARGE SCALE GENOMIC DNA]</scope>
</reference>
<evidence type="ECO:0000256" key="1">
    <source>
        <dbReference type="ARBA" id="ARBA00004613"/>
    </source>
</evidence>
<sequence length="359" mass="39797">MSGEVGCGARKNRGDNIGSRSSGKEAKHDNDNDDIMLAMFLAQIIVRLQKQLDNPLPNSKPNSLLYKKGKSSGKLAVSIMSLDLAFILCGLCFGFLLLEGGKAESQASFDYCQPGLCPRLKRHIACSKNLGNFGMQCPRNATSLVNLTDYQSLILNEHNSLRNALAAGKSNNELLPLPDRMATLQWHAELEYLATVSVMHCALLNEPCHSTREFRNTGQNMALIHVNSSLPADNRTDEALIKDSIAAWWSPLAKVTAEQVQNFPKAKLRNSLRNFAVMARDNNTFVGCAVVRFVRRRLEPQFLLACNYASNYLVDRPIYRAKAMGCQRGADSKYPALCRRGEPYPDVAPNESSNRQSWG</sequence>
<evidence type="ECO:0000256" key="2">
    <source>
        <dbReference type="ARBA" id="ARBA00022525"/>
    </source>
</evidence>
<organism evidence="6 7">
    <name type="scientific">Drosophila guanche</name>
    <name type="common">Fruit fly</name>
    <dbReference type="NCBI Taxonomy" id="7266"/>
    <lineage>
        <taxon>Eukaryota</taxon>
        <taxon>Metazoa</taxon>
        <taxon>Ecdysozoa</taxon>
        <taxon>Arthropoda</taxon>
        <taxon>Hexapoda</taxon>
        <taxon>Insecta</taxon>
        <taxon>Pterygota</taxon>
        <taxon>Neoptera</taxon>
        <taxon>Endopterygota</taxon>
        <taxon>Diptera</taxon>
        <taxon>Brachycera</taxon>
        <taxon>Muscomorpha</taxon>
        <taxon>Ephydroidea</taxon>
        <taxon>Drosophilidae</taxon>
        <taxon>Drosophila</taxon>
        <taxon>Sophophora</taxon>
    </lineage>
</organism>
<dbReference type="OrthoDB" id="414826at2759"/>
<dbReference type="InterPro" id="IPR035940">
    <property type="entry name" value="CAP_sf"/>
</dbReference>
<keyword evidence="7" id="KW-1185">Reference proteome</keyword>
<protein>
    <submittedName>
        <fullName evidence="6">Blast:Venom allergen 5</fullName>
    </submittedName>
</protein>
<dbReference type="SUPFAM" id="SSF55797">
    <property type="entry name" value="PR-1-like"/>
    <property type="match status" value="1"/>
</dbReference>
<dbReference type="CDD" id="cd05380">
    <property type="entry name" value="CAP_euk"/>
    <property type="match status" value="1"/>
</dbReference>
<evidence type="ECO:0000259" key="5">
    <source>
        <dbReference type="SMART" id="SM00198"/>
    </source>
</evidence>
<dbReference type="InterPro" id="IPR014044">
    <property type="entry name" value="CAP_dom"/>
</dbReference>
<evidence type="ECO:0000256" key="3">
    <source>
        <dbReference type="SAM" id="MobiDB-lite"/>
    </source>
</evidence>
<dbReference type="Proteomes" id="UP000268350">
    <property type="component" value="Unassembled WGS sequence"/>
</dbReference>
<comment type="subcellular location">
    <subcellularLocation>
        <location evidence="1">Secreted</location>
    </subcellularLocation>
</comment>
<keyword evidence="4" id="KW-0472">Membrane</keyword>
<dbReference type="OMA" id="TLNVKQC"/>
<accession>A0A3B0JTJ1</accession>
<name>A0A3B0JTJ1_DROGU</name>
<evidence type="ECO:0000256" key="4">
    <source>
        <dbReference type="SAM" id="Phobius"/>
    </source>
</evidence>
<dbReference type="SMART" id="SM00198">
    <property type="entry name" value="SCP"/>
    <property type="match status" value="1"/>
</dbReference>
<dbReference type="GO" id="GO:0005576">
    <property type="term" value="C:extracellular region"/>
    <property type="evidence" value="ECO:0007669"/>
    <property type="project" value="UniProtKB-SubCell"/>
</dbReference>
<feature type="region of interest" description="Disordered" evidence="3">
    <location>
        <begin position="1"/>
        <end position="30"/>
    </location>
</feature>
<evidence type="ECO:0000313" key="6">
    <source>
        <dbReference type="EMBL" id="SPP76666.1"/>
    </source>
</evidence>
<keyword evidence="2" id="KW-0964">Secreted</keyword>
<keyword evidence="4" id="KW-0812">Transmembrane</keyword>
<proteinExistence type="predicted"/>
<dbReference type="Gene3D" id="3.40.33.10">
    <property type="entry name" value="CAP"/>
    <property type="match status" value="1"/>
</dbReference>
<keyword evidence="4" id="KW-1133">Transmembrane helix</keyword>
<dbReference type="EMBL" id="OUUW01000002">
    <property type="protein sequence ID" value="SPP76666.1"/>
    <property type="molecule type" value="Genomic_DNA"/>
</dbReference>
<feature type="transmembrane region" description="Helical" evidence="4">
    <location>
        <begin position="75"/>
        <end position="98"/>
    </location>
</feature>
<dbReference type="AlphaFoldDB" id="A0A3B0JTJ1"/>
<feature type="domain" description="SCP" evidence="5">
    <location>
        <begin position="149"/>
        <end position="314"/>
    </location>
</feature>